<evidence type="ECO:0008006" key="10">
    <source>
        <dbReference type="Google" id="ProtNLM"/>
    </source>
</evidence>
<dbReference type="AlphaFoldDB" id="A0A7R9HR83"/>
<evidence type="ECO:0000256" key="2">
    <source>
        <dbReference type="ARBA" id="ARBA00005327"/>
    </source>
</evidence>
<proteinExistence type="inferred from homology"/>
<feature type="transmembrane region" description="Helical" evidence="8">
    <location>
        <begin position="488"/>
        <end position="510"/>
    </location>
</feature>
<evidence type="ECO:0000256" key="4">
    <source>
        <dbReference type="ARBA" id="ARBA00022692"/>
    </source>
</evidence>
<dbReference type="PANTHER" id="PTHR21421:SF29">
    <property type="entry name" value="GUSTATORY RECEPTOR 5A FOR TREHALOSE-RELATED"/>
    <property type="match status" value="1"/>
</dbReference>
<evidence type="ECO:0000313" key="9">
    <source>
        <dbReference type="EMBL" id="CAD7429646.1"/>
    </source>
</evidence>
<gene>
    <name evidence="9" type="ORF">TMSB3V08_LOCUS6423</name>
</gene>
<dbReference type="PANTHER" id="PTHR21421">
    <property type="entry name" value="GUSTATORY RECEPTOR"/>
    <property type="match status" value="1"/>
</dbReference>
<keyword evidence="7" id="KW-0675">Receptor</keyword>
<keyword evidence="6 8" id="KW-0472">Membrane</keyword>
<feature type="transmembrane region" description="Helical" evidence="8">
    <location>
        <begin position="144"/>
        <end position="167"/>
    </location>
</feature>
<comment type="similarity">
    <text evidence="2">Belongs to the insect chemoreceptor superfamily. Gustatory receptor (GR) family. Gr5a subfamily.</text>
</comment>
<evidence type="ECO:0000256" key="3">
    <source>
        <dbReference type="ARBA" id="ARBA00022475"/>
    </source>
</evidence>
<keyword evidence="5 8" id="KW-1133">Transmembrane helix</keyword>
<dbReference type="EMBL" id="OB794163">
    <property type="protein sequence ID" value="CAD7429646.1"/>
    <property type="molecule type" value="Genomic_DNA"/>
</dbReference>
<evidence type="ECO:0000256" key="1">
    <source>
        <dbReference type="ARBA" id="ARBA00004651"/>
    </source>
</evidence>
<keyword evidence="3" id="KW-1003">Cell membrane</keyword>
<dbReference type="Pfam" id="PF06151">
    <property type="entry name" value="Trehalose_recp"/>
    <property type="match status" value="4"/>
</dbReference>
<dbReference type="GO" id="GO:0008527">
    <property type="term" value="F:taste receptor activity"/>
    <property type="evidence" value="ECO:0007669"/>
    <property type="project" value="InterPro"/>
</dbReference>
<feature type="transmembrane region" description="Helical" evidence="8">
    <location>
        <begin position="179"/>
        <end position="201"/>
    </location>
</feature>
<feature type="transmembrane region" description="Helical" evidence="8">
    <location>
        <begin position="367"/>
        <end position="384"/>
    </location>
</feature>
<evidence type="ECO:0000256" key="8">
    <source>
        <dbReference type="SAM" id="Phobius"/>
    </source>
</evidence>
<dbReference type="GO" id="GO:0050916">
    <property type="term" value="P:sensory perception of sweet taste"/>
    <property type="evidence" value="ECO:0007669"/>
    <property type="project" value="UniProtKB-ARBA"/>
</dbReference>
<feature type="transmembrane region" description="Helical" evidence="8">
    <location>
        <begin position="455"/>
        <end position="476"/>
    </location>
</feature>
<feature type="transmembrane region" description="Helical" evidence="8">
    <location>
        <begin position="591"/>
        <end position="611"/>
    </location>
</feature>
<dbReference type="GO" id="GO:0005886">
    <property type="term" value="C:plasma membrane"/>
    <property type="evidence" value="ECO:0007669"/>
    <property type="project" value="UniProtKB-SubCell"/>
</dbReference>
<evidence type="ECO:0000256" key="7">
    <source>
        <dbReference type="ARBA" id="ARBA00023170"/>
    </source>
</evidence>
<accession>A0A7R9HR83</accession>
<keyword evidence="4 8" id="KW-0812">Transmembrane</keyword>
<evidence type="ECO:0000256" key="6">
    <source>
        <dbReference type="ARBA" id="ARBA00023136"/>
    </source>
</evidence>
<sequence>MNKLWDRKKFDGKITSTSDLVATVAPQRLFVKARKHRANDSLAQEMNDFLASTPRRFMRLKCNRVDGQPEEEVTSVLADDSILSQDNVGVRFSSASEVERHKDTLHHAIAPILVAAQCFGIMPVEGILGPSPRSLRFRVRSFRFVYTLTVWLCIGVLEVLSVCHMINALRNSAGSIMTGIGAATAGAVFYGNACLALYLFLKLAKKWPRLLSSWSEMERVLWRWSCPRLVVRFNVITAVIMLLALGEEEEIQCGGKVEEEIQCEGGVEEEVQCGGKVEEERQCGGKLRKFSVEGMEHILSMLTNIPEILAPGKSRGPICPLWDSDDPEPDDFLRVYCCHSHRFIFTTVEYRSWIGGIVFIGSKLATFVWNYTDLFLILVSIGLSERFKQINKRMLTVNRKVRLGQRVSKPKLVHRQGITPGPQPSGAFLRREEWRELREHYAMLSTLTKNLDSDVSGIVLLSFANNLYFICLQLLNGLSPNLNGGLDSVYFFGSFAFLLARTLTVTLFTARINDESRIALPVLYNCPSVSYCEEVGFLLLCNYQENSYCKKCRVMHVLPIDESKVRRLQTQITTDEISLTGLRFFSVTRNFMLAVAGAIVTYEVVLLQFNVAMLSGNHTEPGVTTPNGPTLVS</sequence>
<protein>
    <recommendedName>
        <fullName evidence="10">Gustatory receptor</fullName>
    </recommendedName>
</protein>
<organism evidence="9">
    <name type="scientific">Timema monikensis</name>
    <dbReference type="NCBI Taxonomy" id="170555"/>
    <lineage>
        <taxon>Eukaryota</taxon>
        <taxon>Metazoa</taxon>
        <taxon>Ecdysozoa</taxon>
        <taxon>Arthropoda</taxon>
        <taxon>Hexapoda</taxon>
        <taxon>Insecta</taxon>
        <taxon>Pterygota</taxon>
        <taxon>Neoptera</taxon>
        <taxon>Polyneoptera</taxon>
        <taxon>Phasmatodea</taxon>
        <taxon>Timematodea</taxon>
        <taxon>Timematoidea</taxon>
        <taxon>Timematidae</taxon>
        <taxon>Timema</taxon>
    </lineage>
</organism>
<name>A0A7R9HR83_9NEOP</name>
<evidence type="ECO:0000256" key="5">
    <source>
        <dbReference type="ARBA" id="ARBA00022989"/>
    </source>
</evidence>
<comment type="subcellular location">
    <subcellularLocation>
        <location evidence="1">Cell membrane</location>
        <topology evidence="1">Multi-pass membrane protein</topology>
    </subcellularLocation>
</comment>
<dbReference type="InterPro" id="IPR009318">
    <property type="entry name" value="Gustatory_rcpt"/>
</dbReference>
<reference evidence="9" key="1">
    <citation type="submission" date="2020-11" db="EMBL/GenBank/DDBJ databases">
        <authorList>
            <person name="Tran Van P."/>
        </authorList>
    </citation>
    <scope>NUCLEOTIDE SEQUENCE</scope>
</reference>